<dbReference type="AlphaFoldDB" id="A0A1J1HLE9"/>
<dbReference type="Proteomes" id="UP000183832">
    <property type="component" value="Unassembled WGS sequence"/>
</dbReference>
<keyword evidence="3" id="KW-1185">Reference proteome</keyword>
<accession>A0A1J1HLE9</accession>
<organism evidence="2 3">
    <name type="scientific">Clunio marinus</name>
    <dbReference type="NCBI Taxonomy" id="568069"/>
    <lineage>
        <taxon>Eukaryota</taxon>
        <taxon>Metazoa</taxon>
        <taxon>Ecdysozoa</taxon>
        <taxon>Arthropoda</taxon>
        <taxon>Hexapoda</taxon>
        <taxon>Insecta</taxon>
        <taxon>Pterygota</taxon>
        <taxon>Neoptera</taxon>
        <taxon>Endopterygota</taxon>
        <taxon>Diptera</taxon>
        <taxon>Nematocera</taxon>
        <taxon>Chironomoidea</taxon>
        <taxon>Chironomidae</taxon>
        <taxon>Clunio</taxon>
    </lineage>
</organism>
<proteinExistence type="predicted"/>
<protein>
    <submittedName>
        <fullName evidence="2">CLUMA_CG002766, isoform A</fullName>
    </submittedName>
</protein>
<feature type="chain" id="PRO_5012158953" evidence="1">
    <location>
        <begin position="21"/>
        <end position="61"/>
    </location>
</feature>
<evidence type="ECO:0000313" key="2">
    <source>
        <dbReference type="EMBL" id="CRK88763.1"/>
    </source>
</evidence>
<sequence length="61" mass="6990">MITQLRTILVLNVLLSQVQDLQLATTVHAIYDNESKPEVATDFFNVLKNAMLHRDYNLTES</sequence>
<gene>
    <name evidence="2" type="ORF">CLUMA_CG002766</name>
</gene>
<feature type="signal peptide" evidence="1">
    <location>
        <begin position="1"/>
        <end position="20"/>
    </location>
</feature>
<keyword evidence="1" id="KW-0732">Signal</keyword>
<evidence type="ECO:0000313" key="3">
    <source>
        <dbReference type="Proteomes" id="UP000183832"/>
    </source>
</evidence>
<reference evidence="2 3" key="1">
    <citation type="submission" date="2015-04" db="EMBL/GenBank/DDBJ databases">
        <authorList>
            <person name="Syromyatnikov M.Y."/>
            <person name="Popov V.N."/>
        </authorList>
    </citation>
    <scope>NUCLEOTIDE SEQUENCE [LARGE SCALE GENOMIC DNA]</scope>
</reference>
<name>A0A1J1HLE9_9DIPT</name>
<dbReference type="EMBL" id="CVRI01000010">
    <property type="protein sequence ID" value="CRK88763.1"/>
    <property type="molecule type" value="Genomic_DNA"/>
</dbReference>
<evidence type="ECO:0000256" key="1">
    <source>
        <dbReference type="SAM" id="SignalP"/>
    </source>
</evidence>